<dbReference type="CDD" id="cd00118">
    <property type="entry name" value="LysM"/>
    <property type="match status" value="1"/>
</dbReference>
<dbReference type="Proteomes" id="UP000637267">
    <property type="component" value="Unassembled WGS sequence"/>
</dbReference>
<comment type="caution">
    <text evidence="3">The sequence shown here is derived from an EMBL/GenBank/DDBJ whole genome shotgun (WGS) entry which is preliminary data.</text>
</comment>
<feature type="domain" description="LysM" evidence="2">
    <location>
        <begin position="35"/>
        <end position="84"/>
    </location>
</feature>
<evidence type="ECO:0000313" key="4">
    <source>
        <dbReference type="Proteomes" id="UP000637267"/>
    </source>
</evidence>
<dbReference type="InterPro" id="IPR036779">
    <property type="entry name" value="LysM_dom_sf"/>
</dbReference>
<dbReference type="PANTHER" id="PTHR34700">
    <property type="entry name" value="POTASSIUM BINDING PROTEIN KBP"/>
    <property type="match status" value="1"/>
</dbReference>
<proteinExistence type="predicted"/>
<dbReference type="InterPro" id="IPR052196">
    <property type="entry name" value="Bact_Kbp"/>
</dbReference>
<name>A0ABQ2PAF9_9NEIS</name>
<protein>
    <recommendedName>
        <fullName evidence="2">LysM domain-containing protein</fullName>
    </recommendedName>
</protein>
<evidence type="ECO:0000259" key="2">
    <source>
        <dbReference type="PROSITE" id="PS51782"/>
    </source>
</evidence>
<dbReference type="Pfam" id="PF01476">
    <property type="entry name" value="LysM"/>
    <property type="match status" value="1"/>
</dbReference>
<accession>A0ABQ2PAF9</accession>
<keyword evidence="4" id="KW-1185">Reference proteome</keyword>
<feature type="signal peptide" evidence="1">
    <location>
        <begin position="1"/>
        <end position="24"/>
    </location>
</feature>
<dbReference type="SMART" id="SM00257">
    <property type="entry name" value="LysM"/>
    <property type="match status" value="1"/>
</dbReference>
<feature type="chain" id="PRO_5045866074" description="LysM domain-containing protein" evidence="1">
    <location>
        <begin position="25"/>
        <end position="354"/>
    </location>
</feature>
<organism evidence="3 4">
    <name type="scientific">Silvimonas iriomotensis</name>
    <dbReference type="NCBI Taxonomy" id="449662"/>
    <lineage>
        <taxon>Bacteria</taxon>
        <taxon>Pseudomonadati</taxon>
        <taxon>Pseudomonadota</taxon>
        <taxon>Betaproteobacteria</taxon>
        <taxon>Neisseriales</taxon>
        <taxon>Chitinibacteraceae</taxon>
        <taxon>Silvimonas</taxon>
    </lineage>
</organism>
<dbReference type="InterPro" id="IPR018392">
    <property type="entry name" value="LysM"/>
</dbReference>
<keyword evidence="1" id="KW-0732">Signal</keyword>
<dbReference type="Gene3D" id="3.10.350.10">
    <property type="entry name" value="LysM domain"/>
    <property type="match status" value="1"/>
</dbReference>
<dbReference type="PROSITE" id="PS51782">
    <property type="entry name" value="LYSM"/>
    <property type="match status" value="1"/>
</dbReference>
<dbReference type="EMBL" id="BMLX01000003">
    <property type="protein sequence ID" value="GGP22245.1"/>
    <property type="molecule type" value="Genomic_DNA"/>
</dbReference>
<dbReference type="SUPFAM" id="SSF54106">
    <property type="entry name" value="LysM domain"/>
    <property type="match status" value="1"/>
</dbReference>
<gene>
    <name evidence="3" type="ORF">GCM10010970_24270</name>
</gene>
<sequence>MTTMRKTIISLLFALSGAAGVAHADTLAMQDNAPDRYVVVKGDTLWGISGHFLKQPWRWPEIWNLNREQIKNPHWIYPGDVVVLDRSGATPRLKLLKNERAGSNGEVKLSPRIRASDLDNDAVPSIPLTSIQPFLNKPLVVEENELLTAPRVAAGPDDRVVFAVGDKIYAVNMPDPKVGDVYQAFRPAQPLFDPKDPDHKRVIGHEVTYLGDVVVEKPGQVVTLRVKTSKEEIGIGARLVKANEAQYLNYAPHAPDRDVHGLVVSAYGSVAEAGPMTTLVINLGAGDGMDVGTVLATWKAGRPIKKESSNEPDLFTPNERTGNLFIYRVFPHFSYGLLLDSTEPVNVADEVTNP</sequence>
<reference evidence="4" key="1">
    <citation type="journal article" date="2019" name="Int. J. Syst. Evol. Microbiol.">
        <title>The Global Catalogue of Microorganisms (GCM) 10K type strain sequencing project: providing services to taxonomists for standard genome sequencing and annotation.</title>
        <authorList>
            <consortium name="The Broad Institute Genomics Platform"/>
            <consortium name="The Broad Institute Genome Sequencing Center for Infectious Disease"/>
            <person name="Wu L."/>
            <person name="Ma J."/>
        </authorList>
    </citation>
    <scope>NUCLEOTIDE SEQUENCE [LARGE SCALE GENOMIC DNA]</scope>
    <source>
        <strain evidence="4">CGMCC 1.8859</strain>
    </source>
</reference>
<evidence type="ECO:0000313" key="3">
    <source>
        <dbReference type="EMBL" id="GGP22245.1"/>
    </source>
</evidence>
<evidence type="ECO:0000256" key="1">
    <source>
        <dbReference type="SAM" id="SignalP"/>
    </source>
</evidence>
<dbReference type="PANTHER" id="PTHR34700:SF4">
    <property type="entry name" value="PHAGE-LIKE ELEMENT PBSX PROTEIN XKDP"/>
    <property type="match status" value="1"/>
</dbReference>